<keyword evidence="3" id="KW-1185">Reference proteome</keyword>
<proteinExistence type="predicted"/>
<organism evidence="2 3">
    <name type="scientific">Devosia chinhatensis</name>
    <dbReference type="NCBI Taxonomy" id="429727"/>
    <lineage>
        <taxon>Bacteria</taxon>
        <taxon>Pseudomonadati</taxon>
        <taxon>Pseudomonadota</taxon>
        <taxon>Alphaproteobacteria</taxon>
        <taxon>Hyphomicrobiales</taxon>
        <taxon>Devosiaceae</taxon>
        <taxon>Devosia</taxon>
    </lineage>
</organism>
<dbReference type="InterPro" id="IPR007047">
    <property type="entry name" value="Flp_Fap"/>
</dbReference>
<dbReference type="OrthoDB" id="5325135at2"/>
<evidence type="ECO:0000313" key="3">
    <source>
        <dbReference type="Proteomes" id="UP000033649"/>
    </source>
</evidence>
<dbReference type="AlphaFoldDB" id="A0A0F5FFP8"/>
<gene>
    <name evidence="2" type="ORF">VE26_12905</name>
</gene>
<dbReference type="PATRIC" id="fig|429727.3.peg.2650"/>
<keyword evidence="1" id="KW-0472">Membrane</keyword>
<comment type="caution">
    <text evidence="2">The sequence shown here is derived from an EMBL/GenBank/DDBJ whole genome shotgun (WGS) entry which is preliminary data.</text>
</comment>
<dbReference type="RefSeq" id="WP_046105633.1">
    <property type="nucleotide sequence ID" value="NZ_JZEY01000061.1"/>
</dbReference>
<dbReference type="Proteomes" id="UP000033649">
    <property type="component" value="Unassembled WGS sequence"/>
</dbReference>
<name>A0A0F5FFP8_9HYPH</name>
<keyword evidence="1" id="KW-1133">Transmembrane helix</keyword>
<reference evidence="2 3" key="1">
    <citation type="submission" date="2015-03" db="EMBL/GenBank/DDBJ databases">
        <authorList>
            <person name="Hassan Y."/>
            <person name="Lepp D."/>
            <person name="Li X.-Z."/>
            <person name="Zhou T."/>
        </authorList>
    </citation>
    <scope>NUCLEOTIDE SEQUENCE [LARGE SCALE GENOMIC DNA]</scope>
    <source>
        <strain evidence="2 3">IPL18</strain>
    </source>
</reference>
<protein>
    <recommendedName>
        <fullName evidence="4">Pilus assembly protein</fullName>
    </recommendedName>
</protein>
<feature type="transmembrane region" description="Helical" evidence="1">
    <location>
        <begin position="21"/>
        <end position="39"/>
    </location>
</feature>
<dbReference type="Pfam" id="PF04964">
    <property type="entry name" value="Flp_Fap"/>
    <property type="match status" value="1"/>
</dbReference>
<evidence type="ECO:0008006" key="4">
    <source>
        <dbReference type="Google" id="ProtNLM"/>
    </source>
</evidence>
<keyword evidence="1" id="KW-0812">Transmembrane</keyword>
<accession>A0A0F5FFP8</accession>
<evidence type="ECO:0000313" key="2">
    <source>
        <dbReference type="EMBL" id="KKB07603.1"/>
    </source>
</evidence>
<dbReference type="STRING" id="429727.VE26_12905"/>
<dbReference type="EMBL" id="JZEY01000061">
    <property type="protein sequence ID" value="KKB07603.1"/>
    <property type="molecule type" value="Genomic_DNA"/>
</dbReference>
<evidence type="ECO:0000256" key="1">
    <source>
        <dbReference type="SAM" id="Phobius"/>
    </source>
</evidence>
<sequence length="66" mass="6816">MLAQSFRRFFSDQTGATAIEYALLGTLIAVALVASFTLFGDAVANMFGTGPGGAGQVIASQTDKIE</sequence>